<feature type="signal peptide" evidence="1">
    <location>
        <begin position="1"/>
        <end position="19"/>
    </location>
</feature>
<feature type="chain" id="PRO_5015753926" evidence="1">
    <location>
        <begin position="20"/>
        <end position="223"/>
    </location>
</feature>
<organism evidence="2 3">
    <name type="scientific">Pseudothauera lacus</name>
    <dbReference type="NCBI Taxonomy" id="2136175"/>
    <lineage>
        <taxon>Bacteria</taxon>
        <taxon>Pseudomonadati</taxon>
        <taxon>Pseudomonadota</taxon>
        <taxon>Betaproteobacteria</taxon>
        <taxon>Rhodocyclales</taxon>
        <taxon>Zoogloeaceae</taxon>
        <taxon>Pseudothauera</taxon>
    </lineage>
</organism>
<evidence type="ECO:0000313" key="3">
    <source>
        <dbReference type="Proteomes" id="UP000241193"/>
    </source>
</evidence>
<dbReference type="RefSeq" id="WP_107494848.1">
    <property type="nucleotide sequence ID" value="NZ_PZKC01000022.1"/>
</dbReference>
<gene>
    <name evidence="2" type="ORF">C8261_16585</name>
</gene>
<evidence type="ECO:0000256" key="1">
    <source>
        <dbReference type="SAM" id="SignalP"/>
    </source>
</evidence>
<dbReference type="AlphaFoldDB" id="A0A2T4IB71"/>
<dbReference type="Proteomes" id="UP000241193">
    <property type="component" value="Unassembled WGS sequence"/>
</dbReference>
<accession>A0A2T4IB71</accession>
<dbReference type="EMBL" id="PZKC01000022">
    <property type="protein sequence ID" value="PTD95012.1"/>
    <property type="molecule type" value="Genomic_DNA"/>
</dbReference>
<name>A0A2T4IB71_9RHOO</name>
<dbReference type="OrthoDB" id="6117634at2"/>
<proteinExistence type="predicted"/>
<keyword evidence="3" id="KW-1185">Reference proteome</keyword>
<protein>
    <submittedName>
        <fullName evidence="2">Uncharacterized protein</fullName>
    </submittedName>
</protein>
<reference evidence="2 3" key="1">
    <citation type="submission" date="2018-03" db="EMBL/GenBank/DDBJ databases">
        <authorList>
            <person name="Keele B.F."/>
        </authorList>
    </citation>
    <scope>NUCLEOTIDE SEQUENCE [LARGE SCALE GENOMIC DNA]</scope>
    <source>
        <strain evidence="2 3">D20</strain>
    </source>
</reference>
<keyword evidence="1" id="KW-0732">Signal</keyword>
<reference evidence="2 3" key="2">
    <citation type="submission" date="2018-04" db="EMBL/GenBank/DDBJ databases">
        <title>Thauera lacus sp. nov., isolated from an saline lake in Inner Mongolia, China.</title>
        <authorList>
            <person name="Liang Q.-Y."/>
        </authorList>
    </citation>
    <scope>NUCLEOTIDE SEQUENCE [LARGE SCALE GENOMIC DNA]</scope>
    <source>
        <strain evidence="2 3">D20</strain>
    </source>
</reference>
<comment type="caution">
    <text evidence="2">The sequence shown here is derived from an EMBL/GenBank/DDBJ whole genome shotgun (WGS) entry which is preliminary data.</text>
</comment>
<evidence type="ECO:0000313" key="2">
    <source>
        <dbReference type="EMBL" id="PTD95012.1"/>
    </source>
</evidence>
<sequence>MRRAALLVGMLLAATPAAAGELVALCYNYDCASRGLVVYAGERLDALAARLAATDSAAAEREELAAVIGELYALAATQTPVGADRGGNLRDAGVDGRMDCIDHSTNTTALLNMLALRGALRFHRVLEPARRARFIMQHFSAVIEEVEPPPPLAAAVEVPDHVGLLLALCDCPEVVDDIPRPPVPPPGNPGARFAVDSWFVDNGDPAVVLPLADWLNGGGPNVQ</sequence>